<dbReference type="STRING" id="247490.KSU1_C0589"/>
<sequence length="87" mass="10284">MEIKYSEKSIKQITKIHKGDKKIAEKTLKTIEAYAKNPSGNFDIKVLKGKYGNFKRLRVGDFRVIFQEDKTDMLIYEIKHRKEAYND</sequence>
<dbReference type="Gene3D" id="3.30.2310.20">
    <property type="entry name" value="RelE-like"/>
    <property type="match status" value="1"/>
</dbReference>
<reference evidence="2 3" key="1">
    <citation type="journal article" date="2012" name="FEBS Lett.">
        <title>Anammox organism KSU-1 expresses a NirK-type copper-containing nitrite reductase instead of a NirS-type with cytochrome cd1.</title>
        <authorList>
            <person name="Hira D."/>
            <person name="Toh H."/>
            <person name="Migita C.T."/>
            <person name="Okubo H."/>
            <person name="Nishiyama T."/>
            <person name="Hattori M."/>
            <person name="Furukawa K."/>
            <person name="Fujii T."/>
        </authorList>
    </citation>
    <scope>NUCLEOTIDE SEQUENCE [LARGE SCALE GENOMIC DNA]</scope>
</reference>
<dbReference type="InterPro" id="IPR052747">
    <property type="entry name" value="TA_system_RelE_toxin"/>
</dbReference>
<dbReference type="InterPro" id="IPR035093">
    <property type="entry name" value="RelE/ParE_toxin_dom_sf"/>
</dbReference>
<dbReference type="SUPFAM" id="SSF143011">
    <property type="entry name" value="RelE-like"/>
    <property type="match status" value="1"/>
</dbReference>
<evidence type="ECO:0000256" key="1">
    <source>
        <dbReference type="ARBA" id="ARBA00022649"/>
    </source>
</evidence>
<evidence type="ECO:0000313" key="3">
    <source>
        <dbReference type="Proteomes" id="UP000002985"/>
    </source>
</evidence>
<keyword evidence="3" id="KW-1185">Reference proteome</keyword>
<dbReference type="InterPro" id="IPR007712">
    <property type="entry name" value="RelE/ParE_toxin"/>
</dbReference>
<dbReference type="Proteomes" id="UP000002985">
    <property type="component" value="Unassembled WGS sequence"/>
</dbReference>
<organism evidence="2 3">
    <name type="scientific">Candidatus Jettenia caeni</name>
    <dbReference type="NCBI Taxonomy" id="247490"/>
    <lineage>
        <taxon>Bacteria</taxon>
        <taxon>Pseudomonadati</taxon>
        <taxon>Planctomycetota</taxon>
        <taxon>Candidatus Brocadiia</taxon>
        <taxon>Candidatus Brocadiales</taxon>
        <taxon>Candidatus Brocadiaceae</taxon>
        <taxon>Candidatus Jettenia</taxon>
    </lineage>
</organism>
<dbReference type="EMBL" id="BAFH01000003">
    <property type="protein sequence ID" value="GAB62185.1"/>
    <property type="molecule type" value="Genomic_DNA"/>
</dbReference>
<dbReference type="PANTHER" id="PTHR38813:SF1">
    <property type="entry name" value="TOXIN RELE1-RELATED"/>
    <property type="match status" value="1"/>
</dbReference>
<comment type="caution">
    <text evidence="2">The sequence shown here is derived from an EMBL/GenBank/DDBJ whole genome shotgun (WGS) entry which is preliminary data.</text>
</comment>
<evidence type="ECO:0000313" key="2">
    <source>
        <dbReference type="EMBL" id="GAB62185.1"/>
    </source>
</evidence>
<accession>I3IKE0</accession>
<dbReference type="PANTHER" id="PTHR38813">
    <property type="match status" value="1"/>
</dbReference>
<proteinExistence type="predicted"/>
<evidence type="ECO:0008006" key="4">
    <source>
        <dbReference type="Google" id="ProtNLM"/>
    </source>
</evidence>
<protein>
    <recommendedName>
        <fullName evidence="4">Plasmid stabilization system protein</fullName>
    </recommendedName>
</protein>
<keyword evidence="1" id="KW-1277">Toxin-antitoxin system</keyword>
<dbReference type="Pfam" id="PF05016">
    <property type="entry name" value="ParE_toxin"/>
    <property type="match status" value="1"/>
</dbReference>
<name>I3IKE0_9BACT</name>
<dbReference type="OrthoDB" id="9805098at2"/>
<dbReference type="AlphaFoldDB" id="I3IKE0"/>
<gene>
    <name evidence="2" type="ORF">KSU1_C0589</name>
</gene>